<proteinExistence type="predicted"/>
<gene>
    <name evidence="1" type="ORF">NPIL_228821</name>
</gene>
<sequence length="122" mass="14153">MGRYVLANDLRSSTAYDLRSSTAYDLRSSTAYDLRSSTAYDLRLRRVNMLCVDFYVSQCIFKRRVSLARFIDLYLFPYGTLNALRYRDDILNPFVHSYAGAIDYILQADNARTLCSPCEQFI</sequence>
<comment type="caution">
    <text evidence="1">The sequence shown here is derived from an EMBL/GenBank/DDBJ whole genome shotgun (WGS) entry which is preliminary data.</text>
</comment>
<keyword evidence="2" id="KW-1185">Reference proteome</keyword>
<dbReference type="Proteomes" id="UP000887013">
    <property type="component" value="Unassembled WGS sequence"/>
</dbReference>
<reference evidence="1" key="1">
    <citation type="submission" date="2020-08" db="EMBL/GenBank/DDBJ databases">
        <title>Multicomponent nature underlies the extraordinary mechanical properties of spider dragline silk.</title>
        <authorList>
            <person name="Kono N."/>
            <person name="Nakamura H."/>
            <person name="Mori M."/>
            <person name="Yoshida Y."/>
            <person name="Ohtoshi R."/>
            <person name="Malay A.D."/>
            <person name="Moran D.A.P."/>
            <person name="Tomita M."/>
            <person name="Numata K."/>
            <person name="Arakawa K."/>
        </authorList>
    </citation>
    <scope>NUCLEOTIDE SEQUENCE</scope>
</reference>
<protein>
    <submittedName>
        <fullName evidence="1">Uncharacterized protein</fullName>
    </submittedName>
</protein>
<evidence type="ECO:0000313" key="1">
    <source>
        <dbReference type="EMBL" id="GFT45995.1"/>
    </source>
</evidence>
<dbReference type="EMBL" id="BMAW01064601">
    <property type="protein sequence ID" value="GFT45995.1"/>
    <property type="molecule type" value="Genomic_DNA"/>
</dbReference>
<accession>A0A8X6P4E3</accession>
<dbReference type="OrthoDB" id="6422926at2759"/>
<dbReference type="AlphaFoldDB" id="A0A8X6P4E3"/>
<evidence type="ECO:0000313" key="2">
    <source>
        <dbReference type="Proteomes" id="UP000887013"/>
    </source>
</evidence>
<organism evidence="1 2">
    <name type="scientific">Nephila pilipes</name>
    <name type="common">Giant wood spider</name>
    <name type="synonym">Nephila maculata</name>
    <dbReference type="NCBI Taxonomy" id="299642"/>
    <lineage>
        <taxon>Eukaryota</taxon>
        <taxon>Metazoa</taxon>
        <taxon>Ecdysozoa</taxon>
        <taxon>Arthropoda</taxon>
        <taxon>Chelicerata</taxon>
        <taxon>Arachnida</taxon>
        <taxon>Araneae</taxon>
        <taxon>Araneomorphae</taxon>
        <taxon>Entelegynae</taxon>
        <taxon>Araneoidea</taxon>
        <taxon>Nephilidae</taxon>
        <taxon>Nephila</taxon>
    </lineage>
</organism>
<name>A0A8X6P4E3_NEPPI</name>